<dbReference type="Pfam" id="PF04218">
    <property type="entry name" value="CENP-B_N"/>
    <property type="match status" value="1"/>
</dbReference>
<sequence>MSPKRNLDLDEEVGKVKRAWKSLTLETKLDIVKRKELGEGSSAISHSLNLPQSTVATVLRNASSVKEAAAHASSLQVKLLTKHREPIMDQMEFT</sequence>
<dbReference type="AlphaFoldDB" id="A0A5B7FKM1"/>
<dbReference type="GO" id="GO:0005634">
    <property type="term" value="C:nucleus"/>
    <property type="evidence" value="ECO:0007669"/>
    <property type="project" value="UniProtKB-SubCell"/>
</dbReference>
<comment type="caution">
    <text evidence="3">The sequence shown here is derived from an EMBL/GenBank/DDBJ whole genome shotgun (WGS) entry which is preliminary data.</text>
</comment>
<keyword evidence="3" id="KW-0238">DNA-binding</keyword>
<proteinExistence type="predicted"/>
<dbReference type="GO" id="GO:0003677">
    <property type="term" value="F:DNA binding"/>
    <property type="evidence" value="ECO:0007669"/>
    <property type="project" value="UniProtKB-KW"/>
</dbReference>
<dbReference type="SUPFAM" id="SSF46689">
    <property type="entry name" value="Homeodomain-like"/>
    <property type="match status" value="1"/>
</dbReference>
<reference evidence="3 4" key="1">
    <citation type="submission" date="2019-05" db="EMBL/GenBank/DDBJ databases">
        <title>Another draft genome of Portunus trituberculatus and its Hox gene families provides insights of decapod evolution.</title>
        <authorList>
            <person name="Jeong J.-H."/>
            <person name="Song I."/>
            <person name="Kim S."/>
            <person name="Choi T."/>
            <person name="Kim D."/>
            <person name="Ryu S."/>
            <person name="Kim W."/>
        </authorList>
    </citation>
    <scope>NUCLEOTIDE SEQUENCE [LARGE SCALE GENOMIC DNA]</scope>
    <source>
        <tissue evidence="3">Muscle</tissue>
    </source>
</reference>
<dbReference type="InterPro" id="IPR007889">
    <property type="entry name" value="HTH_Psq"/>
</dbReference>
<name>A0A5B7FKM1_PORTR</name>
<evidence type="ECO:0000313" key="3">
    <source>
        <dbReference type="EMBL" id="MPC48230.1"/>
    </source>
</evidence>
<evidence type="ECO:0000256" key="1">
    <source>
        <dbReference type="ARBA" id="ARBA00004123"/>
    </source>
</evidence>
<evidence type="ECO:0000313" key="4">
    <source>
        <dbReference type="Proteomes" id="UP000324222"/>
    </source>
</evidence>
<dbReference type="Proteomes" id="UP000324222">
    <property type="component" value="Unassembled WGS sequence"/>
</dbReference>
<dbReference type="EMBL" id="VSRR010008172">
    <property type="protein sequence ID" value="MPC48230.1"/>
    <property type="molecule type" value="Genomic_DNA"/>
</dbReference>
<evidence type="ECO:0000259" key="2">
    <source>
        <dbReference type="Pfam" id="PF04218"/>
    </source>
</evidence>
<organism evidence="3 4">
    <name type="scientific">Portunus trituberculatus</name>
    <name type="common">Swimming crab</name>
    <name type="synonym">Neptunus trituberculatus</name>
    <dbReference type="NCBI Taxonomy" id="210409"/>
    <lineage>
        <taxon>Eukaryota</taxon>
        <taxon>Metazoa</taxon>
        <taxon>Ecdysozoa</taxon>
        <taxon>Arthropoda</taxon>
        <taxon>Crustacea</taxon>
        <taxon>Multicrustacea</taxon>
        <taxon>Malacostraca</taxon>
        <taxon>Eumalacostraca</taxon>
        <taxon>Eucarida</taxon>
        <taxon>Decapoda</taxon>
        <taxon>Pleocyemata</taxon>
        <taxon>Brachyura</taxon>
        <taxon>Eubrachyura</taxon>
        <taxon>Portunoidea</taxon>
        <taxon>Portunidae</taxon>
        <taxon>Portuninae</taxon>
        <taxon>Portunus</taxon>
    </lineage>
</organism>
<feature type="domain" description="HTH psq-type" evidence="2">
    <location>
        <begin position="17"/>
        <end position="61"/>
    </location>
</feature>
<protein>
    <submittedName>
        <fullName evidence="3">CENPB DNA-binding domain-containing protein 1</fullName>
    </submittedName>
</protein>
<accession>A0A5B7FKM1</accession>
<gene>
    <name evidence="3" type="primary">CENPBD1_9</name>
    <name evidence="3" type="ORF">E2C01_041998</name>
</gene>
<dbReference type="Gene3D" id="1.10.10.10">
    <property type="entry name" value="Winged helix-like DNA-binding domain superfamily/Winged helix DNA-binding domain"/>
    <property type="match status" value="1"/>
</dbReference>
<comment type="subcellular location">
    <subcellularLocation>
        <location evidence="1">Nucleus</location>
    </subcellularLocation>
</comment>
<dbReference type="InterPro" id="IPR009057">
    <property type="entry name" value="Homeodomain-like_sf"/>
</dbReference>
<keyword evidence="4" id="KW-1185">Reference proteome</keyword>
<dbReference type="InterPro" id="IPR036388">
    <property type="entry name" value="WH-like_DNA-bd_sf"/>
</dbReference>